<feature type="domain" description="HNH nuclease" evidence="2">
    <location>
        <begin position="12"/>
        <end position="68"/>
    </location>
</feature>
<keyword evidence="4" id="KW-1185">Reference proteome</keyword>
<proteinExistence type="predicted"/>
<sequence>MTRTWSGSKSRNARRTIRARGRFQHCWRCGRDLDLDEDTWHAGHLTDRMDGGTDNPHNLAAECPPCNTRAGGLRGSAITNARHEAPNWPTSREQKIRPRW</sequence>
<dbReference type="InterPro" id="IPR002711">
    <property type="entry name" value="HNH"/>
</dbReference>
<dbReference type="EMBL" id="BJLP01000028">
    <property type="protein sequence ID" value="GEA81400.1"/>
    <property type="molecule type" value="Genomic_DNA"/>
</dbReference>
<comment type="caution">
    <text evidence="3">The sequence shown here is derived from an EMBL/GenBank/DDBJ whole genome shotgun (WGS) entry which is preliminary data.</text>
</comment>
<evidence type="ECO:0000256" key="1">
    <source>
        <dbReference type="SAM" id="MobiDB-lite"/>
    </source>
</evidence>
<dbReference type="InterPro" id="IPR003615">
    <property type="entry name" value="HNH_nuc"/>
</dbReference>
<dbReference type="GO" id="GO:0004519">
    <property type="term" value="F:endonuclease activity"/>
    <property type="evidence" value="ECO:0007669"/>
    <property type="project" value="InterPro"/>
</dbReference>
<evidence type="ECO:0000313" key="4">
    <source>
        <dbReference type="Proteomes" id="UP000315842"/>
    </source>
</evidence>
<name>A0A4Y3KEQ6_CELUD</name>
<gene>
    <name evidence="3" type="ORF">CUD01_18440</name>
</gene>
<feature type="region of interest" description="Disordered" evidence="1">
    <location>
        <begin position="78"/>
        <end position="100"/>
    </location>
</feature>
<dbReference type="Pfam" id="PF01844">
    <property type="entry name" value="HNH"/>
    <property type="match status" value="1"/>
</dbReference>
<dbReference type="RefSeq" id="WP_166771992.1">
    <property type="nucleotide sequence ID" value="NZ_BJLP01000028.1"/>
</dbReference>
<evidence type="ECO:0000259" key="2">
    <source>
        <dbReference type="SMART" id="SM00507"/>
    </source>
</evidence>
<dbReference type="SMART" id="SM00507">
    <property type="entry name" value="HNHc"/>
    <property type="match status" value="1"/>
</dbReference>
<dbReference type="CDD" id="cd00085">
    <property type="entry name" value="HNHc"/>
    <property type="match status" value="1"/>
</dbReference>
<dbReference type="Proteomes" id="UP000315842">
    <property type="component" value="Unassembled WGS sequence"/>
</dbReference>
<dbReference type="AlphaFoldDB" id="A0A4Y3KEQ6"/>
<reference evidence="3 4" key="1">
    <citation type="submission" date="2019-06" db="EMBL/GenBank/DDBJ databases">
        <title>Whole genome shotgun sequence of Cellulomonas uda NBRC 3747.</title>
        <authorList>
            <person name="Hosoyama A."/>
            <person name="Uohara A."/>
            <person name="Ohji S."/>
            <person name="Ichikawa N."/>
        </authorList>
    </citation>
    <scope>NUCLEOTIDE SEQUENCE [LARGE SCALE GENOMIC DNA]</scope>
    <source>
        <strain evidence="3 4">NBRC 3747</strain>
    </source>
</reference>
<evidence type="ECO:0000313" key="3">
    <source>
        <dbReference type="EMBL" id="GEA81400.1"/>
    </source>
</evidence>
<dbReference type="Gene3D" id="1.10.30.50">
    <property type="match status" value="1"/>
</dbReference>
<accession>A0A4Y3KEQ6</accession>
<dbReference type="GO" id="GO:0003676">
    <property type="term" value="F:nucleic acid binding"/>
    <property type="evidence" value="ECO:0007669"/>
    <property type="project" value="InterPro"/>
</dbReference>
<protein>
    <recommendedName>
        <fullName evidence="2">HNH nuclease domain-containing protein</fullName>
    </recommendedName>
</protein>
<dbReference type="GO" id="GO:0008270">
    <property type="term" value="F:zinc ion binding"/>
    <property type="evidence" value="ECO:0007669"/>
    <property type="project" value="InterPro"/>
</dbReference>
<organism evidence="3 4">
    <name type="scientific">Cellulomonas uda</name>
    <dbReference type="NCBI Taxonomy" id="1714"/>
    <lineage>
        <taxon>Bacteria</taxon>
        <taxon>Bacillati</taxon>
        <taxon>Actinomycetota</taxon>
        <taxon>Actinomycetes</taxon>
        <taxon>Micrococcales</taxon>
        <taxon>Cellulomonadaceae</taxon>
        <taxon>Cellulomonas</taxon>
    </lineage>
</organism>